<dbReference type="PROSITE" id="PS51257">
    <property type="entry name" value="PROKAR_LIPOPROTEIN"/>
    <property type="match status" value="1"/>
</dbReference>
<feature type="signal peptide" evidence="1">
    <location>
        <begin position="1"/>
        <end position="25"/>
    </location>
</feature>
<dbReference type="PANTHER" id="PTHR33734:SF22">
    <property type="entry name" value="MEMBRANE-BOUND LYTIC MUREIN TRANSGLYCOSYLASE D"/>
    <property type="match status" value="1"/>
</dbReference>
<evidence type="ECO:0000259" key="2">
    <source>
        <dbReference type="PROSITE" id="PS51782"/>
    </source>
</evidence>
<keyword evidence="1" id="KW-0732">Signal</keyword>
<dbReference type="STRING" id="1519643.SAMN06295933_2413"/>
<dbReference type="Pfam" id="PF01476">
    <property type="entry name" value="LysM"/>
    <property type="match status" value="3"/>
</dbReference>
<dbReference type="Pfam" id="PF01464">
    <property type="entry name" value="SLT"/>
    <property type="match status" value="1"/>
</dbReference>
<dbReference type="PROSITE" id="PS51782">
    <property type="entry name" value="LYSM"/>
    <property type="match status" value="3"/>
</dbReference>
<dbReference type="Proteomes" id="UP000192906">
    <property type="component" value="Unassembled WGS sequence"/>
</dbReference>
<evidence type="ECO:0000313" key="3">
    <source>
        <dbReference type="EMBL" id="SMF24858.1"/>
    </source>
</evidence>
<dbReference type="CDD" id="cd00118">
    <property type="entry name" value="LysM"/>
    <property type="match status" value="3"/>
</dbReference>
<dbReference type="PANTHER" id="PTHR33734">
    <property type="entry name" value="LYSM DOMAIN-CONTAINING GPI-ANCHORED PROTEIN 2"/>
    <property type="match status" value="1"/>
</dbReference>
<dbReference type="OrthoDB" id="9815002at2"/>
<dbReference type="InterPro" id="IPR036779">
    <property type="entry name" value="LysM_dom_sf"/>
</dbReference>
<keyword evidence="4" id="KW-1185">Reference proteome</keyword>
<dbReference type="Gene3D" id="1.10.530.10">
    <property type="match status" value="1"/>
</dbReference>
<dbReference type="CDD" id="cd16894">
    <property type="entry name" value="MltD-like"/>
    <property type="match status" value="1"/>
</dbReference>
<evidence type="ECO:0000313" key="4">
    <source>
        <dbReference type="Proteomes" id="UP000192906"/>
    </source>
</evidence>
<dbReference type="AlphaFoldDB" id="A0A1X7DZW6"/>
<dbReference type="InterPro" id="IPR023346">
    <property type="entry name" value="Lysozyme-like_dom_sf"/>
</dbReference>
<dbReference type="InterPro" id="IPR018392">
    <property type="entry name" value="LysM"/>
</dbReference>
<evidence type="ECO:0000256" key="1">
    <source>
        <dbReference type="SAM" id="SignalP"/>
    </source>
</evidence>
<gene>
    <name evidence="3" type="ORF">SAMN06295933_2413</name>
</gene>
<protein>
    <submittedName>
        <fullName evidence="3">Membrane-bound lytic murein transglycosylase D</fullName>
    </submittedName>
</protein>
<feature type="domain" description="LysM" evidence="2">
    <location>
        <begin position="491"/>
        <end position="535"/>
    </location>
</feature>
<reference evidence="4" key="1">
    <citation type="submission" date="2017-04" db="EMBL/GenBank/DDBJ databases">
        <authorList>
            <person name="Varghese N."/>
            <person name="Submissions S."/>
        </authorList>
    </citation>
    <scope>NUCLEOTIDE SEQUENCE [LARGE SCALE GENOMIC DNA]</scope>
    <source>
        <strain evidence="4">K3S</strain>
    </source>
</reference>
<feature type="chain" id="PRO_5012620541" evidence="1">
    <location>
        <begin position="26"/>
        <end position="538"/>
    </location>
</feature>
<accession>A0A1X7DZW6</accession>
<feature type="domain" description="LysM" evidence="2">
    <location>
        <begin position="425"/>
        <end position="468"/>
    </location>
</feature>
<sequence length="538" mass="61238">MSRPKLFRLIALLALFLIFSGCAHKTVTSESEPEVLFTDNSTAEADYTDAGVETLDPELEAVPAEPQELTPEEQKALLSSSCGINFDLDVHDTKEVQQHFGYFTHKARKTFTNWLKRAEPFLPYVREVLSQNDMPQDLAMLPFAESGYNSMAYSRAGAAGMWQFMPYTGRKYGLRVNWWVDERRDPHKATLAAVEYLKVLHEMFGDWYLALAAYNAGEGKIGRALEKTGAEDFFDLTQKNHQLSRKYRLRAETKNYVPKFIAISKIFKNLEPLGFEKINWENGLEVESIKVPGGTDLLALAKSCDMKWSDFHKLNPHFRRQVSPPDVVTNAYLPLRLMAKASSYLESPRSRPFAGYKRYKVRSGDSWNRIARNNRVPVDVLKSVNNARSNLIRPGQFVMIPGKGGADFFDTREVTKTRRTAQNRANYKVRNGDTLWDIASRYSVSVNTLKRSNGLRTSKLKIGQKIFIPDNSAQSTKISNAKAENVNNQLVQYKVRRGDNLYGIARRFGVKVSSLMEWNRLNSKSIIRPGDSIKVYVQ</sequence>
<dbReference type="RefSeq" id="WP_085102540.1">
    <property type="nucleotide sequence ID" value="NZ_FWZU01000004.1"/>
</dbReference>
<dbReference type="GO" id="GO:0008932">
    <property type="term" value="F:lytic endotransglycosylase activity"/>
    <property type="evidence" value="ECO:0007669"/>
    <property type="project" value="TreeGrafter"/>
</dbReference>
<proteinExistence type="predicted"/>
<dbReference type="InterPro" id="IPR008258">
    <property type="entry name" value="Transglycosylase_SLT_dom_1"/>
</dbReference>
<dbReference type="EMBL" id="FWZU01000004">
    <property type="protein sequence ID" value="SMF24858.1"/>
    <property type="molecule type" value="Genomic_DNA"/>
</dbReference>
<dbReference type="SUPFAM" id="SSF53955">
    <property type="entry name" value="Lysozyme-like"/>
    <property type="match status" value="1"/>
</dbReference>
<name>A0A1X7DZW6_9BACT</name>
<organism evidence="3 4">
    <name type="scientific">Desulfovibrio gilichinskyi</name>
    <dbReference type="NCBI Taxonomy" id="1519643"/>
    <lineage>
        <taxon>Bacteria</taxon>
        <taxon>Pseudomonadati</taxon>
        <taxon>Thermodesulfobacteriota</taxon>
        <taxon>Desulfovibrionia</taxon>
        <taxon>Desulfovibrionales</taxon>
        <taxon>Desulfovibrionaceae</taxon>
        <taxon>Desulfovibrio</taxon>
    </lineage>
</organism>
<dbReference type="SUPFAM" id="SSF54106">
    <property type="entry name" value="LysM domain"/>
    <property type="match status" value="3"/>
</dbReference>
<dbReference type="Gene3D" id="3.10.350.10">
    <property type="entry name" value="LysM domain"/>
    <property type="match status" value="3"/>
</dbReference>
<feature type="domain" description="LysM" evidence="2">
    <location>
        <begin position="357"/>
        <end position="400"/>
    </location>
</feature>
<dbReference type="SMART" id="SM00257">
    <property type="entry name" value="LysM"/>
    <property type="match status" value="3"/>
</dbReference>